<keyword evidence="1" id="KW-1133">Transmembrane helix</keyword>
<reference evidence="2 3" key="1">
    <citation type="submission" date="2016-12" db="EMBL/GenBank/DDBJ databases">
        <title>The whole genome sequencing and assembly of Bacillus cohnii DSM 6307T strain.</title>
        <authorList>
            <person name="Lee Y.-J."/>
            <person name="Yi H."/>
            <person name="Bahn Y.-S."/>
            <person name="Kim J.F."/>
            <person name="Lee D.-W."/>
        </authorList>
    </citation>
    <scope>NUCLEOTIDE SEQUENCE [LARGE SCALE GENOMIC DNA]</scope>
    <source>
        <strain evidence="2 3">DSM 6307</strain>
    </source>
</reference>
<keyword evidence="1" id="KW-0472">Membrane</keyword>
<evidence type="ECO:0000313" key="3">
    <source>
        <dbReference type="Proteomes" id="UP000215224"/>
    </source>
</evidence>
<dbReference type="EMBL" id="CP018866">
    <property type="protein sequence ID" value="AST91220.1"/>
    <property type="molecule type" value="Genomic_DNA"/>
</dbReference>
<dbReference type="AlphaFoldDB" id="A0A223KNY9"/>
<gene>
    <name evidence="2" type="ORF">BC6307_07975</name>
</gene>
<name>A0A223KNY9_9BACI</name>
<dbReference type="KEGG" id="bcoh:BC6307_07975"/>
<keyword evidence="3" id="KW-1185">Reference proteome</keyword>
<evidence type="ECO:0000313" key="2">
    <source>
        <dbReference type="EMBL" id="AST91220.1"/>
    </source>
</evidence>
<dbReference type="STRING" id="1314751.GCA_001591425_00446"/>
<accession>A0A223KNY9</accession>
<dbReference type="RefSeq" id="WP_066411503.1">
    <property type="nucleotide sequence ID" value="NZ_CP018866.1"/>
</dbReference>
<feature type="transmembrane region" description="Helical" evidence="1">
    <location>
        <begin position="7"/>
        <end position="25"/>
    </location>
</feature>
<sequence>MTRWKRYWILMPPFFITMLLVFFLLPNPYKGLLFVVPILFWITLSIWNYIGDRKKTIGGLTDD</sequence>
<protein>
    <submittedName>
        <fullName evidence="2">Uncharacterized protein</fullName>
    </submittedName>
</protein>
<organism evidence="2 3">
    <name type="scientific">Sutcliffiella cohnii</name>
    <dbReference type="NCBI Taxonomy" id="33932"/>
    <lineage>
        <taxon>Bacteria</taxon>
        <taxon>Bacillati</taxon>
        <taxon>Bacillota</taxon>
        <taxon>Bacilli</taxon>
        <taxon>Bacillales</taxon>
        <taxon>Bacillaceae</taxon>
        <taxon>Sutcliffiella</taxon>
    </lineage>
</organism>
<feature type="transmembrane region" description="Helical" evidence="1">
    <location>
        <begin position="31"/>
        <end position="50"/>
    </location>
</feature>
<evidence type="ECO:0000256" key="1">
    <source>
        <dbReference type="SAM" id="Phobius"/>
    </source>
</evidence>
<proteinExistence type="predicted"/>
<keyword evidence="1" id="KW-0812">Transmembrane</keyword>
<dbReference type="Proteomes" id="UP000215224">
    <property type="component" value="Chromosome"/>
</dbReference>